<dbReference type="AlphaFoldDB" id="A0A5B7J906"/>
<organism evidence="2 3">
    <name type="scientific">Portunus trituberculatus</name>
    <name type="common">Swimming crab</name>
    <name type="synonym">Neptunus trituberculatus</name>
    <dbReference type="NCBI Taxonomy" id="210409"/>
    <lineage>
        <taxon>Eukaryota</taxon>
        <taxon>Metazoa</taxon>
        <taxon>Ecdysozoa</taxon>
        <taxon>Arthropoda</taxon>
        <taxon>Crustacea</taxon>
        <taxon>Multicrustacea</taxon>
        <taxon>Malacostraca</taxon>
        <taxon>Eumalacostraca</taxon>
        <taxon>Eucarida</taxon>
        <taxon>Decapoda</taxon>
        <taxon>Pleocyemata</taxon>
        <taxon>Brachyura</taxon>
        <taxon>Eubrachyura</taxon>
        <taxon>Portunoidea</taxon>
        <taxon>Portunidae</taxon>
        <taxon>Portuninae</taxon>
        <taxon>Portunus</taxon>
    </lineage>
</organism>
<evidence type="ECO:0000256" key="1">
    <source>
        <dbReference type="SAM" id="MobiDB-lite"/>
    </source>
</evidence>
<gene>
    <name evidence="2" type="ORF">E2C01_085485</name>
</gene>
<proteinExistence type="predicted"/>
<feature type="region of interest" description="Disordered" evidence="1">
    <location>
        <begin position="1"/>
        <end position="65"/>
    </location>
</feature>
<protein>
    <submittedName>
        <fullName evidence="2">Uncharacterized protein</fullName>
    </submittedName>
</protein>
<evidence type="ECO:0000313" key="3">
    <source>
        <dbReference type="Proteomes" id="UP000324222"/>
    </source>
</evidence>
<comment type="caution">
    <text evidence="2">The sequence shown here is derived from an EMBL/GenBank/DDBJ whole genome shotgun (WGS) entry which is preliminary data.</text>
</comment>
<name>A0A5B7J906_PORTR</name>
<dbReference type="Proteomes" id="UP000324222">
    <property type="component" value="Unassembled WGS sequence"/>
</dbReference>
<sequence>MLRVIRKLSGLRSRVSTVGEEEAPMPKSPTTEKVETVGVEGRGEGEGEGEGEGRGGREDTGNCLLSATGGRFFEDACWK</sequence>
<keyword evidence="3" id="KW-1185">Reference proteome</keyword>
<reference evidence="2 3" key="1">
    <citation type="submission" date="2019-05" db="EMBL/GenBank/DDBJ databases">
        <title>Another draft genome of Portunus trituberculatus and its Hox gene families provides insights of decapod evolution.</title>
        <authorList>
            <person name="Jeong J.-H."/>
            <person name="Song I."/>
            <person name="Kim S."/>
            <person name="Choi T."/>
            <person name="Kim D."/>
            <person name="Ryu S."/>
            <person name="Kim W."/>
        </authorList>
    </citation>
    <scope>NUCLEOTIDE SEQUENCE [LARGE SCALE GENOMIC DNA]</scope>
    <source>
        <tissue evidence="2">Muscle</tissue>
    </source>
</reference>
<dbReference type="EMBL" id="VSRR010084550">
    <property type="protein sequence ID" value="MPC90496.1"/>
    <property type="molecule type" value="Genomic_DNA"/>
</dbReference>
<accession>A0A5B7J906</accession>
<evidence type="ECO:0000313" key="2">
    <source>
        <dbReference type="EMBL" id="MPC90496.1"/>
    </source>
</evidence>
<feature type="compositionally biased region" description="Basic and acidic residues" evidence="1">
    <location>
        <begin position="30"/>
        <end position="60"/>
    </location>
</feature>